<evidence type="ECO:0000313" key="2">
    <source>
        <dbReference type="EMBL" id="OKH30318.1"/>
    </source>
</evidence>
<evidence type="ECO:0000259" key="1">
    <source>
        <dbReference type="Pfam" id="PF21818"/>
    </source>
</evidence>
<dbReference type="AlphaFoldDB" id="A0A1U7I2T7"/>
<comment type="caution">
    <text evidence="2">The sequence shown here is derived from an EMBL/GenBank/DDBJ whole genome shotgun (WGS) entry which is preliminary data.</text>
</comment>
<sequence length="147" mass="16562">MGLIACVSKKRKETSPASELYISQWFKAAKKYILSMEIDYFILSAKHGILHPTQTIEPYDQSLYHLSALEHRQWSEIVVKQLIAIAPPPAELIILAGKRYRQGIVEPLQKAGYNITIPLQGLGIGKQLQWLAANTPGEKQLYLSLFS</sequence>
<organism evidence="2 3">
    <name type="scientific">[Phormidium ambiguum] IAM M-71</name>
    <dbReference type="NCBI Taxonomy" id="454136"/>
    <lineage>
        <taxon>Bacteria</taxon>
        <taxon>Bacillati</taxon>
        <taxon>Cyanobacteriota</taxon>
        <taxon>Cyanophyceae</taxon>
        <taxon>Oscillatoriophycideae</taxon>
        <taxon>Aerosakkonematales</taxon>
        <taxon>Aerosakkonemataceae</taxon>
        <taxon>Floridanema</taxon>
    </lineage>
</organism>
<evidence type="ECO:0000313" key="3">
    <source>
        <dbReference type="Proteomes" id="UP000185860"/>
    </source>
</evidence>
<protein>
    <recommendedName>
        <fullName evidence="1">DUF6884 domain-containing protein</fullName>
    </recommendedName>
</protein>
<gene>
    <name evidence="2" type="ORF">NIES2119_31210</name>
</gene>
<proteinExistence type="predicted"/>
<dbReference type="STRING" id="454136.NIES2119_31210"/>
<dbReference type="Pfam" id="PF21818">
    <property type="entry name" value="DUF6884"/>
    <property type="match status" value="1"/>
</dbReference>
<reference evidence="2 3" key="1">
    <citation type="submission" date="2016-11" db="EMBL/GenBank/DDBJ databases">
        <title>Draft Genome Sequences of Nine Cyanobacterial Strains from Diverse Habitats.</title>
        <authorList>
            <person name="Zhu T."/>
            <person name="Hou S."/>
            <person name="Lu X."/>
            <person name="Hess W.R."/>
        </authorList>
    </citation>
    <scope>NUCLEOTIDE SEQUENCE [LARGE SCALE GENOMIC DNA]</scope>
    <source>
        <strain evidence="2 3">IAM M-71</strain>
    </source>
</reference>
<accession>A0A1U7I2T7</accession>
<feature type="domain" description="DUF6884" evidence="1">
    <location>
        <begin position="3"/>
        <end position="132"/>
    </location>
</feature>
<dbReference type="EMBL" id="MRCE01000067">
    <property type="protein sequence ID" value="OKH30318.1"/>
    <property type="molecule type" value="Genomic_DNA"/>
</dbReference>
<name>A0A1U7I2T7_9CYAN</name>
<dbReference type="InterPro" id="IPR049251">
    <property type="entry name" value="DUF6884"/>
</dbReference>
<dbReference type="Proteomes" id="UP000185860">
    <property type="component" value="Unassembled WGS sequence"/>
</dbReference>